<organism evidence="3 4">
    <name type="scientific">Dyella japonica</name>
    <dbReference type="NCBI Taxonomy" id="231455"/>
    <lineage>
        <taxon>Bacteria</taxon>
        <taxon>Pseudomonadati</taxon>
        <taxon>Pseudomonadota</taxon>
        <taxon>Gammaproteobacteria</taxon>
        <taxon>Lysobacterales</taxon>
        <taxon>Rhodanobacteraceae</taxon>
        <taxon>Dyella</taxon>
    </lineage>
</organism>
<dbReference type="EMBL" id="JBEPMU010000001">
    <property type="protein sequence ID" value="MET3651319.1"/>
    <property type="molecule type" value="Genomic_DNA"/>
</dbReference>
<dbReference type="RefSeq" id="WP_354012759.1">
    <property type="nucleotide sequence ID" value="NZ_JBEPMU010000001.1"/>
</dbReference>
<dbReference type="InterPro" id="IPR007939">
    <property type="entry name" value="Cu-R_B_prcur"/>
</dbReference>
<accession>A0ABV2JU11</accession>
<gene>
    <name evidence="3" type="ORF">ABIC75_001021</name>
</gene>
<proteinExistence type="predicted"/>
<name>A0ABV2JU11_9GAMM</name>
<evidence type="ECO:0000313" key="3">
    <source>
        <dbReference type="EMBL" id="MET3651319.1"/>
    </source>
</evidence>
<dbReference type="Pfam" id="PF05275">
    <property type="entry name" value="CopB"/>
    <property type="match status" value="1"/>
</dbReference>
<evidence type="ECO:0000256" key="1">
    <source>
        <dbReference type="SAM" id="MobiDB-lite"/>
    </source>
</evidence>
<keyword evidence="4" id="KW-1185">Reference proteome</keyword>
<evidence type="ECO:0000313" key="4">
    <source>
        <dbReference type="Proteomes" id="UP001549184"/>
    </source>
</evidence>
<comment type="caution">
    <text evidence="3">The sequence shown here is derived from an EMBL/GenBank/DDBJ whole genome shotgun (WGS) entry which is preliminary data.</text>
</comment>
<feature type="region of interest" description="Disordered" evidence="1">
    <location>
        <begin position="29"/>
        <end position="55"/>
    </location>
</feature>
<dbReference type="SUPFAM" id="SSF103515">
    <property type="entry name" value="Autotransporter"/>
    <property type="match status" value="1"/>
</dbReference>
<dbReference type="Proteomes" id="UP001549184">
    <property type="component" value="Unassembled WGS sequence"/>
</dbReference>
<feature type="compositionally biased region" description="Polar residues" evidence="1">
    <location>
        <begin position="36"/>
        <end position="53"/>
    </location>
</feature>
<feature type="region of interest" description="Disordered" evidence="1">
    <location>
        <begin position="60"/>
        <end position="79"/>
    </location>
</feature>
<reference evidence="3 4" key="1">
    <citation type="submission" date="2024-06" db="EMBL/GenBank/DDBJ databases">
        <title>Sorghum-associated microbial communities from plants grown in Nebraska, USA.</title>
        <authorList>
            <person name="Schachtman D."/>
        </authorList>
    </citation>
    <scope>NUCLEOTIDE SEQUENCE [LARGE SCALE GENOMIC DNA]</scope>
    <source>
        <strain evidence="3 4">1073</strain>
    </source>
</reference>
<evidence type="ECO:0000256" key="2">
    <source>
        <dbReference type="SAM" id="SignalP"/>
    </source>
</evidence>
<protein>
    <submittedName>
        <fullName evidence="3">Copper resistance protein B</fullName>
    </submittedName>
</protein>
<sequence>MNRTLSLWIAACVAALPVAAWAQSMDMQDMPGMSMPPSQENHQATAPQDSSQHAGHDMATMDANALPPNDHVPPSTPQTVLHDMSPSQMNAMMQMDDNEPLGMLLVDRLERSRSTSGDYATNWEAEGWYGNAIDRLWLKTEGERGNDGTQDARFEALWSHAWTSFWDWQLGARQDFGQGPNRQWLALGVEGLAPYWFETQAAFYVGEEGRTALRLETSYDMRFTQKLILTPKVELNLYGKDDPQRGISSGLSNVEAGLRLRYEVTRKFAPYVGVDWTRRFGQIDDVPGMPPVHAYETTWVAGVRMWF</sequence>
<keyword evidence="2" id="KW-0732">Signal</keyword>
<feature type="chain" id="PRO_5047497774" evidence="2">
    <location>
        <begin position="23"/>
        <end position="307"/>
    </location>
</feature>
<feature type="signal peptide" evidence="2">
    <location>
        <begin position="1"/>
        <end position="22"/>
    </location>
</feature>
<dbReference type="InterPro" id="IPR036709">
    <property type="entry name" value="Autotransporte_beta_dom_sf"/>
</dbReference>